<dbReference type="RefSeq" id="WP_381536054.1">
    <property type="nucleotide sequence ID" value="NZ_JBHUGI010000008.1"/>
</dbReference>
<feature type="compositionally biased region" description="Basic and acidic residues" evidence="1">
    <location>
        <begin position="44"/>
        <end position="69"/>
    </location>
</feature>
<proteinExistence type="predicted"/>
<feature type="region of interest" description="Disordered" evidence="1">
    <location>
        <begin position="1"/>
        <end position="69"/>
    </location>
</feature>
<feature type="compositionally biased region" description="Basic and acidic residues" evidence="1">
    <location>
        <begin position="1"/>
        <end position="27"/>
    </location>
</feature>
<evidence type="ECO:0000256" key="1">
    <source>
        <dbReference type="SAM" id="MobiDB-lite"/>
    </source>
</evidence>
<name>A0ABW4SDG2_9BACL</name>
<reference evidence="3" key="1">
    <citation type="journal article" date="2019" name="Int. J. Syst. Evol. Microbiol.">
        <title>The Global Catalogue of Microorganisms (GCM) 10K type strain sequencing project: providing services to taxonomists for standard genome sequencing and annotation.</title>
        <authorList>
            <consortium name="The Broad Institute Genomics Platform"/>
            <consortium name="The Broad Institute Genome Sequencing Center for Infectious Disease"/>
            <person name="Wu L."/>
            <person name="Ma J."/>
        </authorList>
    </citation>
    <scope>NUCLEOTIDE SEQUENCE [LARGE SCALE GENOMIC DNA]</scope>
    <source>
        <strain evidence="3">CGMCC 4.7177</strain>
    </source>
</reference>
<evidence type="ECO:0000313" key="3">
    <source>
        <dbReference type="Proteomes" id="UP001597218"/>
    </source>
</evidence>
<evidence type="ECO:0000313" key="2">
    <source>
        <dbReference type="EMBL" id="MFD1927393.1"/>
    </source>
</evidence>
<keyword evidence="3" id="KW-1185">Reference proteome</keyword>
<dbReference type="EMBL" id="JBHUGI010000008">
    <property type="protein sequence ID" value="MFD1927393.1"/>
    <property type="molecule type" value="Genomic_DNA"/>
</dbReference>
<dbReference type="Proteomes" id="UP001597218">
    <property type="component" value="Unassembled WGS sequence"/>
</dbReference>
<gene>
    <name evidence="2" type="ORF">ACFSFY_04860</name>
</gene>
<comment type="caution">
    <text evidence="2">The sequence shown here is derived from an EMBL/GenBank/DDBJ whole genome shotgun (WGS) entry which is preliminary data.</text>
</comment>
<accession>A0ABW4SDG2</accession>
<organism evidence="2 3">
    <name type="scientific">Sporosarcina siberiensis</name>
    <dbReference type="NCBI Taxonomy" id="1365606"/>
    <lineage>
        <taxon>Bacteria</taxon>
        <taxon>Bacillati</taxon>
        <taxon>Bacillota</taxon>
        <taxon>Bacilli</taxon>
        <taxon>Bacillales</taxon>
        <taxon>Caryophanaceae</taxon>
        <taxon>Sporosarcina</taxon>
    </lineage>
</organism>
<sequence>MAKHNDKYPNKADFEPNRDVHMKDGGKELPLSDPSESDSTQVFRENETNDKGEHKPSAFSDNKSKEEQP</sequence>
<protein>
    <submittedName>
        <fullName evidence="2">Uncharacterized protein</fullName>
    </submittedName>
</protein>